<dbReference type="EMBL" id="JANJYI010000009">
    <property type="protein sequence ID" value="KAK2636690.1"/>
    <property type="molecule type" value="Genomic_DNA"/>
</dbReference>
<dbReference type="Pfam" id="PF00078">
    <property type="entry name" value="RVT_1"/>
    <property type="match status" value="1"/>
</dbReference>
<evidence type="ECO:0000313" key="2">
    <source>
        <dbReference type="EMBL" id="KAK2636690.1"/>
    </source>
</evidence>
<dbReference type="AlphaFoldDB" id="A0AAD9WNR8"/>
<reference evidence="2" key="1">
    <citation type="journal article" date="2023" name="Plant J.">
        <title>Genome sequences and population genomics provide insights into the demographic history, inbreeding, and mutation load of two 'living fossil' tree species of Dipteronia.</title>
        <authorList>
            <person name="Feng Y."/>
            <person name="Comes H.P."/>
            <person name="Chen J."/>
            <person name="Zhu S."/>
            <person name="Lu R."/>
            <person name="Zhang X."/>
            <person name="Li P."/>
            <person name="Qiu J."/>
            <person name="Olsen K.M."/>
            <person name="Qiu Y."/>
        </authorList>
    </citation>
    <scope>NUCLEOTIDE SEQUENCE</scope>
    <source>
        <strain evidence="2">KIB01</strain>
    </source>
</reference>
<feature type="domain" description="Reverse transcriptase" evidence="1">
    <location>
        <begin position="122"/>
        <end position="357"/>
    </location>
</feature>
<proteinExistence type="predicted"/>
<protein>
    <recommendedName>
        <fullName evidence="1">Reverse transcriptase domain-containing protein</fullName>
    </recommendedName>
</protein>
<dbReference type="PANTHER" id="PTHR31635:SF196">
    <property type="entry name" value="REVERSE TRANSCRIPTASE DOMAIN-CONTAINING PROTEIN-RELATED"/>
    <property type="match status" value="1"/>
</dbReference>
<sequence>MVSSNWDSSSSDYGPGYKSSVNPFWQKGEAFTLRLKEPIVSGGLAGESNNTKSQEGGLPVKWRNKSEMRVDISGHEDVDKEMNSIAMLFIKEKRNLDGTDNKRIKEGAMVESAFAKQGIEICVDMRERDSDKKGQNPCKILAKVLANQMRKVIHLVIGDSQMDFVKNRQILDSFVIEEEIIHHWKNSKKKGLLIKLDFEKAYDSLDHVFLDHMLHEIGFGCNWHQWIGSCVSTPTVSVLVNGSPTREFRVKRGLRQGDPLSPFLFNVAVEGLTVLLRKTASMDMLKGIFFGDETVHVLHLQFADDTILFLQPKTEYLRNARRIFRCFELAYGLSLNFNKSCVVHIETVAYHFVNTTA</sequence>
<dbReference type="CDD" id="cd01650">
    <property type="entry name" value="RT_nLTR_like"/>
    <property type="match status" value="1"/>
</dbReference>
<dbReference type="InterPro" id="IPR000477">
    <property type="entry name" value="RT_dom"/>
</dbReference>
<keyword evidence="3" id="KW-1185">Reference proteome</keyword>
<dbReference type="SUPFAM" id="SSF56672">
    <property type="entry name" value="DNA/RNA polymerases"/>
    <property type="match status" value="1"/>
</dbReference>
<dbReference type="PROSITE" id="PS50878">
    <property type="entry name" value="RT_POL"/>
    <property type="match status" value="1"/>
</dbReference>
<evidence type="ECO:0000259" key="1">
    <source>
        <dbReference type="PROSITE" id="PS50878"/>
    </source>
</evidence>
<evidence type="ECO:0000313" key="3">
    <source>
        <dbReference type="Proteomes" id="UP001280121"/>
    </source>
</evidence>
<comment type="caution">
    <text evidence="2">The sequence shown here is derived from an EMBL/GenBank/DDBJ whole genome shotgun (WGS) entry which is preliminary data.</text>
</comment>
<accession>A0AAD9WNR8</accession>
<dbReference type="Proteomes" id="UP001280121">
    <property type="component" value="Unassembled WGS sequence"/>
</dbReference>
<dbReference type="PANTHER" id="PTHR31635">
    <property type="entry name" value="REVERSE TRANSCRIPTASE DOMAIN-CONTAINING PROTEIN-RELATED"/>
    <property type="match status" value="1"/>
</dbReference>
<name>A0AAD9WNR8_9ROSI</name>
<dbReference type="InterPro" id="IPR043502">
    <property type="entry name" value="DNA/RNA_pol_sf"/>
</dbReference>
<organism evidence="2 3">
    <name type="scientific">Dipteronia dyeriana</name>
    <dbReference type="NCBI Taxonomy" id="168575"/>
    <lineage>
        <taxon>Eukaryota</taxon>
        <taxon>Viridiplantae</taxon>
        <taxon>Streptophyta</taxon>
        <taxon>Embryophyta</taxon>
        <taxon>Tracheophyta</taxon>
        <taxon>Spermatophyta</taxon>
        <taxon>Magnoliopsida</taxon>
        <taxon>eudicotyledons</taxon>
        <taxon>Gunneridae</taxon>
        <taxon>Pentapetalae</taxon>
        <taxon>rosids</taxon>
        <taxon>malvids</taxon>
        <taxon>Sapindales</taxon>
        <taxon>Sapindaceae</taxon>
        <taxon>Hippocastanoideae</taxon>
        <taxon>Acereae</taxon>
        <taxon>Dipteronia</taxon>
    </lineage>
</organism>
<gene>
    <name evidence="2" type="ORF">Ddye_031482</name>
</gene>